<evidence type="ECO:0000313" key="2">
    <source>
        <dbReference type="EMBL" id="GHI43636.1"/>
    </source>
</evidence>
<accession>A0ABQ3R283</accession>
<gene>
    <name evidence="2" type="ORF">Sviol_80440</name>
</gene>
<organism evidence="2 3">
    <name type="scientific">Streptomyces violascens</name>
    <dbReference type="NCBI Taxonomy" id="67381"/>
    <lineage>
        <taxon>Bacteria</taxon>
        <taxon>Bacillati</taxon>
        <taxon>Actinomycetota</taxon>
        <taxon>Actinomycetes</taxon>
        <taxon>Kitasatosporales</taxon>
        <taxon>Streptomycetaceae</taxon>
        <taxon>Streptomyces</taxon>
    </lineage>
</organism>
<dbReference type="RefSeq" id="WP_189967741.1">
    <property type="nucleotide sequence ID" value="NZ_BMUA01000020.1"/>
</dbReference>
<dbReference type="Pfam" id="PF13546">
    <property type="entry name" value="DDE_5"/>
    <property type="match status" value="1"/>
</dbReference>
<dbReference type="PANTHER" id="PTHR33627:SF1">
    <property type="entry name" value="TRANSPOSASE"/>
    <property type="match status" value="1"/>
</dbReference>
<protein>
    <submittedName>
        <fullName evidence="2">ISXo8 transposase</fullName>
    </submittedName>
</protein>
<dbReference type="PANTHER" id="PTHR33627">
    <property type="entry name" value="TRANSPOSASE"/>
    <property type="match status" value="1"/>
</dbReference>
<evidence type="ECO:0000259" key="1">
    <source>
        <dbReference type="Pfam" id="PF13546"/>
    </source>
</evidence>
<dbReference type="InterPro" id="IPR039365">
    <property type="entry name" value="IS701-like"/>
</dbReference>
<feature type="domain" description="Transposase IS701-like DDE" evidence="1">
    <location>
        <begin position="37"/>
        <end position="130"/>
    </location>
</feature>
<proteinExistence type="predicted"/>
<dbReference type="EMBL" id="BNDY01000021">
    <property type="protein sequence ID" value="GHI43636.1"/>
    <property type="molecule type" value="Genomic_DNA"/>
</dbReference>
<keyword evidence="3" id="KW-1185">Reference proteome</keyword>
<dbReference type="Proteomes" id="UP001050808">
    <property type="component" value="Unassembled WGS sequence"/>
</dbReference>
<sequence>MGRLPSSARPGTSDWPPGLAPAGALNRSILNELSDVLFTELHRSDQRVKAAHYLRGLITVEGRKSVRNIASCVGGPELAQSLHHFIADSPWDWEPVSRALRRYADNELRFAAWVVQSQQVPRKSRQAIGVWGVARDVTAPVKWSLLPSGNRAAECVAAAGVGSDHRTIGPRPVILDLPGIDPLPLFDRYMQAGEPLLSCVPVGLPVTAQESGPAHRSVPAARLLQMNRMLRRLVEWTDPATGVVRRSLVAGVRVEWADHPLLLLGQWDSGQGQPVRCWLTNLTATPLGVLLRLAKFTQRTAQDFTTSAPHVGTLDYEGRSSDGWHRHMTLAAAAHVAQTVAAVRARVRPWSQCMDSMERMSFPA</sequence>
<evidence type="ECO:0000313" key="3">
    <source>
        <dbReference type="Proteomes" id="UP001050808"/>
    </source>
</evidence>
<reference evidence="2" key="1">
    <citation type="submission" date="2024-05" db="EMBL/GenBank/DDBJ databases">
        <title>Whole genome shotgun sequence of Streptomyces violascens NBRC 12920.</title>
        <authorList>
            <person name="Komaki H."/>
            <person name="Tamura T."/>
        </authorList>
    </citation>
    <scope>NUCLEOTIDE SEQUENCE</scope>
    <source>
        <strain evidence="2">NBRC 12920</strain>
    </source>
</reference>
<comment type="caution">
    <text evidence="2">The sequence shown here is derived from an EMBL/GenBank/DDBJ whole genome shotgun (WGS) entry which is preliminary data.</text>
</comment>
<dbReference type="InterPro" id="IPR038721">
    <property type="entry name" value="IS701-like_DDE_dom"/>
</dbReference>
<name>A0ABQ3R283_9ACTN</name>